<protein>
    <submittedName>
        <fullName evidence="1">Putative ATP-binding cassette sub-family E member 1</fullName>
    </submittedName>
</protein>
<accession>A0A5J4WSZ1</accession>
<organism evidence="1 2">
    <name type="scientific">Streblomastix strix</name>
    <dbReference type="NCBI Taxonomy" id="222440"/>
    <lineage>
        <taxon>Eukaryota</taxon>
        <taxon>Metamonada</taxon>
        <taxon>Preaxostyla</taxon>
        <taxon>Oxymonadida</taxon>
        <taxon>Streblomastigidae</taxon>
        <taxon>Streblomastix</taxon>
    </lineage>
</organism>
<evidence type="ECO:0000313" key="1">
    <source>
        <dbReference type="EMBL" id="KAA6398050.1"/>
    </source>
</evidence>
<comment type="caution">
    <text evidence="1">The sequence shown here is derived from an EMBL/GenBank/DDBJ whole genome shotgun (WGS) entry which is preliminary data.</text>
</comment>
<proteinExistence type="predicted"/>
<gene>
    <name evidence="1" type="ORF">EZS28_006420</name>
</gene>
<name>A0A5J4WSZ1_9EUKA</name>
<reference evidence="1 2" key="1">
    <citation type="submission" date="2019-03" db="EMBL/GenBank/DDBJ databases">
        <title>Single cell metagenomics reveals metabolic interactions within the superorganism composed of flagellate Streblomastix strix and complex community of Bacteroidetes bacteria on its surface.</title>
        <authorList>
            <person name="Treitli S.C."/>
            <person name="Kolisko M."/>
            <person name="Husnik F."/>
            <person name="Keeling P."/>
            <person name="Hampl V."/>
        </authorList>
    </citation>
    <scope>NUCLEOTIDE SEQUENCE [LARGE SCALE GENOMIC DNA]</scope>
    <source>
        <strain evidence="1">ST1C</strain>
    </source>
</reference>
<dbReference type="InterPro" id="IPR027417">
    <property type="entry name" value="P-loop_NTPase"/>
</dbReference>
<dbReference type="Proteomes" id="UP000324800">
    <property type="component" value="Unassembled WGS sequence"/>
</dbReference>
<evidence type="ECO:0000313" key="2">
    <source>
        <dbReference type="Proteomes" id="UP000324800"/>
    </source>
</evidence>
<dbReference type="GO" id="GO:0005524">
    <property type="term" value="F:ATP binding"/>
    <property type="evidence" value="ECO:0007669"/>
    <property type="project" value="UniProtKB-KW"/>
</dbReference>
<sequence length="207" mass="23554">MSTYLVIKQRLKVARFILDLQTELNYLFVVDHDLSVAEYRSDIVNVVYGKGGVYGVVTLPMHVRDEFKNNIPAENLRFREYELSFKQSTRDEDGKEKPIQTAMFHNIILFDYIGQLIILISITQKGATTHHPEIHKTIGPFEIVCESGTFQKGEIIVLLGENGTEKTTFLNQIAVAANGGVEVLDKLYHSKHNIQLKCLIFNLEISQ</sequence>
<keyword evidence="1" id="KW-0547">Nucleotide-binding</keyword>
<dbReference type="SUPFAM" id="SSF52540">
    <property type="entry name" value="P-loop containing nucleoside triphosphate hydrolases"/>
    <property type="match status" value="1"/>
</dbReference>
<dbReference type="AlphaFoldDB" id="A0A5J4WSZ1"/>
<dbReference type="EMBL" id="SNRW01001044">
    <property type="protein sequence ID" value="KAA6398050.1"/>
    <property type="molecule type" value="Genomic_DNA"/>
</dbReference>
<dbReference type="Gene3D" id="3.40.50.300">
    <property type="entry name" value="P-loop containing nucleotide triphosphate hydrolases"/>
    <property type="match status" value="2"/>
</dbReference>
<dbReference type="PANTHER" id="PTHR19248">
    <property type="entry name" value="ATP-BINDING TRANSPORT PROTEIN-RELATED"/>
    <property type="match status" value="1"/>
</dbReference>
<keyword evidence="1" id="KW-0067">ATP-binding</keyword>
<dbReference type="InterPro" id="IPR013283">
    <property type="entry name" value="RLI1"/>
</dbReference>